<dbReference type="OrthoDB" id="196547at2759"/>
<name>A0A3B4EQA4_PYGNA</name>
<dbReference type="STRING" id="42514.ENSPNAP00000037459"/>
<evidence type="ECO:0000256" key="1">
    <source>
        <dbReference type="ARBA" id="ARBA00022700"/>
    </source>
</evidence>
<dbReference type="SMART" id="SM00315">
    <property type="entry name" value="RGS"/>
    <property type="match status" value="1"/>
</dbReference>
<dbReference type="CTD" id="5997"/>
<keyword evidence="1" id="KW-0734">Signal transduction inhibitor</keyword>
<accession>A0A3B4EQA4</accession>
<proteinExistence type="predicted"/>
<organism evidence="3 4">
    <name type="scientific">Pygocentrus nattereri</name>
    <name type="common">Red-bellied piranha</name>
    <dbReference type="NCBI Taxonomy" id="42514"/>
    <lineage>
        <taxon>Eukaryota</taxon>
        <taxon>Metazoa</taxon>
        <taxon>Chordata</taxon>
        <taxon>Craniata</taxon>
        <taxon>Vertebrata</taxon>
        <taxon>Euteleostomi</taxon>
        <taxon>Actinopterygii</taxon>
        <taxon>Neopterygii</taxon>
        <taxon>Teleostei</taxon>
        <taxon>Ostariophysi</taxon>
        <taxon>Characiformes</taxon>
        <taxon>Characoidei</taxon>
        <taxon>Pygocentrus</taxon>
    </lineage>
</organism>
<evidence type="ECO:0000259" key="2">
    <source>
        <dbReference type="PROSITE" id="PS50132"/>
    </source>
</evidence>
<dbReference type="GeneID" id="108438783"/>
<dbReference type="GeneTree" id="ENSGT00940000157937"/>
<dbReference type="FunFam" id="1.10.167.10:FF:000001">
    <property type="entry name" value="Putative regulator of g-protein signaling 12"/>
    <property type="match status" value="1"/>
</dbReference>
<keyword evidence="4" id="KW-1185">Reference proteome</keyword>
<dbReference type="PANTHER" id="PTHR10845">
    <property type="entry name" value="REGULATOR OF G PROTEIN SIGNALING"/>
    <property type="match status" value="1"/>
</dbReference>
<dbReference type="InterPro" id="IPR036305">
    <property type="entry name" value="RGS_sf"/>
</dbReference>
<evidence type="ECO:0000313" key="3">
    <source>
        <dbReference type="Ensembl" id="ENSPNAP00000037459.1"/>
    </source>
</evidence>
<reference evidence="3" key="3">
    <citation type="submission" date="2025-09" db="UniProtKB">
        <authorList>
            <consortium name="Ensembl"/>
        </authorList>
    </citation>
    <scope>IDENTIFICATION</scope>
</reference>
<dbReference type="OMA" id="DFHTRNA"/>
<dbReference type="InterPro" id="IPR016137">
    <property type="entry name" value="RGS"/>
</dbReference>
<dbReference type="Gene3D" id="1.10.167.10">
    <property type="entry name" value="Regulator of G-protein Signalling 4, domain 2"/>
    <property type="match status" value="1"/>
</dbReference>
<dbReference type="SUPFAM" id="SSF48097">
    <property type="entry name" value="Regulator of G-protein signaling, RGS"/>
    <property type="match status" value="1"/>
</dbReference>
<dbReference type="Proteomes" id="UP001501920">
    <property type="component" value="Chromosome 15"/>
</dbReference>
<sequence>MRDALYEKDMSCSACLRNSGGAVEPQRSTSKNWRSRLGIFLKTSPHAPPAKTQRKQYRPTTDEVNQWAQSLDKLLSCKYGTIAFRLFMKSEFCEENIEFWLACEEFRHIKSPTKRAARAKRIYKKFIKSEAPKEINVDFNTKDGIFKSLHCSTQSSFIAAQNKVYGLMENNSYPRFLQSQLYTQLCQLAQGRECKSWE</sequence>
<dbReference type="PANTHER" id="PTHR10845:SF43">
    <property type="entry name" value="REGULATOR OF G-PROTEIN SIGNALING 2"/>
    <property type="match status" value="1"/>
</dbReference>
<dbReference type="PRINTS" id="PR01301">
    <property type="entry name" value="RGSPROTEIN"/>
</dbReference>
<dbReference type="Ensembl" id="ENSPNAT00000033757.2">
    <property type="protein sequence ID" value="ENSPNAP00000037459.1"/>
    <property type="gene ID" value="ENSPNAG00000005969.2"/>
</dbReference>
<dbReference type="InterPro" id="IPR044926">
    <property type="entry name" value="RGS_subdomain_2"/>
</dbReference>
<dbReference type="GO" id="GO:0009968">
    <property type="term" value="P:negative regulation of signal transduction"/>
    <property type="evidence" value="ECO:0007669"/>
    <property type="project" value="UniProtKB-KW"/>
</dbReference>
<dbReference type="PROSITE" id="PS50132">
    <property type="entry name" value="RGS"/>
    <property type="match status" value="1"/>
</dbReference>
<reference evidence="3 4" key="1">
    <citation type="submission" date="2020-10" db="EMBL/GenBank/DDBJ databases">
        <title>Pygocentrus nattereri (red-bellied piranha) genome, fPygNat1, primary haplotype.</title>
        <authorList>
            <person name="Myers G."/>
            <person name="Meyer A."/>
            <person name="Karagic N."/>
            <person name="Pippel M."/>
            <person name="Winkler S."/>
            <person name="Tracey A."/>
            <person name="Wood J."/>
            <person name="Formenti G."/>
            <person name="Howe K."/>
            <person name="Fedrigo O."/>
            <person name="Jarvis E.D."/>
        </authorList>
    </citation>
    <scope>NUCLEOTIDE SEQUENCE [LARGE SCALE GENOMIC DNA]</scope>
</reference>
<protein>
    <recommendedName>
        <fullName evidence="2">RGS domain-containing protein</fullName>
    </recommendedName>
</protein>
<dbReference type="FunFam" id="1.10.196.10:FF:000001">
    <property type="entry name" value="Regulator of G-protein signaling 8"/>
    <property type="match status" value="1"/>
</dbReference>
<evidence type="ECO:0000313" key="4">
    <source>
        <dbReference type="Proteomes" id="UP001501920"/>
    </source>
</evidence>
<dbReference type="RefSeq" id="XP_017572308.1">
    <property type="nucleotide sequence ID" value="XM_017716819.2"/>
</dbReference>
<dbReference type="Pfam" id="PF00615">
    <property type="entry name" value="RGS"/>
    <property type="match status" value="1"/>
</dbReference>
<feature type="domain" description="RGS" evidence="2">
    <location>
        <begin position="70"/>
        <end position="186"/>
    </location>
</feature>
<dbReference type="AlphaFoldDB" id="A0A3B4EQA4"/>
<reference evidence="3" key="2">
    <citation type="submission" date="2025-08" db="UniProtKB">
        <authorList>
            <consortium name="Ensembl"/>
        </authorList>
    </citation>
    <scope>IDENTIFICATION</scope>
</reference>
<gene>
    <name evidence="3" type="primary">RGS2</name>
</gene>